<comment type="caution">
    <text evidence="2">The sequence shown here is derived from an EMBL/GenBank/DDBJ whole genome shotgun (WGS) entry which is preliminary data.</text>
</comment>
<dbReference type="Gene3D" id="3.30.710.10">
    <property type="entry name" value="Potassium Channel Kv1.1, Chain A"/>
    <property type="match status" value="2"/>
</dbReference>
<dbReference type="PANTHER" id="PTHR47843">
    <property type="entry name" value="BTB DOMAIN-CONTAINING PROTEIN-RELATED"/>
    <property type="match status" value="1"/>
</dbReference>
<dbReference type="Pfam" id="PF00651">
    <property type="entry name" value="BTB"/>
    <property type="match status" value="1"/>
</dbReference>
<keyword evidence="3" id="KW-1185">Reference proteome</keyword>
<evidence type="ECO:0000313" key="3">
    <source>
        <dbReference type="Proteomes" id="UP000544095"/>
    </source>
</evidence>
<dbReference type="CDD" id="cd18186">
    <property type="entry name" value="BTB_POZ_ZBTB_KLHL-like"/>
    <property type="match status" value="1"/>
</dbReference>
<dbReference type="PROSITE" id="PS50097">
    <property type="entry name" value="BTB"/>
    <property type="match status" value="2"/>
</dbReference>
<dbReference type="SUPFAM" id="SSF54695">
    <property type="entry name" value="POZ domain"/>
    <property type="match status" value="2"/>
</dbReference>
<sequence>MNQLGKRKASGISEDKTSTKNIAKSKMFTFVVGSDEAEFTIHSALVAKQSPVLNVLVNGPFKEALEQRVEWIDLEETVFLSFWEYAYTGDYANPIQEDDEQEETNPVDEGLSYWSKSWAHYVRHYPPFSGPNPRNAPGLNGMWQDFVDKYSAISRPSDVGNIGESTLLHHAQVCVFADRYAIDALMDVALGKLFIALEAIIPWGSSWDSIMELLILASGKFVPLKLREIVAEYILSQAELFKNQEVFQDFMSNHGGPMQGLLSQIFEPEDEERFLSASTCDKSATCDRSVDWARESGEFTDFAFTCEGETIPVHRIIVCGQSTVFHRACTGKFKEASSGIYDLNDHPLQVVNRMVEYFYTGIYDVPDDAALLTHATMFTLADKYGIGGLQEFAGGEYLEYLYRYDKFNNQDFTRSITEVYKVPREVSKNLRNAALVLARVKLRKAVATEALEAITEEFIYDCPEFAKELISLFLRFPLMGTCTNIYCKSDGLVPVEPLGCRCQKCGKGKATDETTLREWLGRLEVEYDCGDKALTAEKNA</sequence>
<organism evidence="2 3">
    <name type="scientific">Fusarium pseudoanthophilum</name>
    <dbReference type="NCBI Taxonomy" id="48495"/>
    <lineage>
        <taxon>Eukaryota</taxon>
        <taxon>Fungi</taxon>
        <taxon>Dikarya</taxon>
        <taxon>Ascomycota</taxon>
        <taxon>Pezizomycotina</taxon>
        <taxon>Sordariomycetes</taxon>
        <taxon>Hypocreomycetidae</taxon>
        <taxon>Hypocreales</taxon>
        <taxon>Nectriaceae</taxon>
        <taxon>Fusarium</taxon>
        <taxon>Fusarium fujikuroi species complex</taxon>
    </lineage>
</organism>
<dbReference type="EMBL" id="JAAOAR010000616">
    <property type="protein sequence ID" value="KAF5576910.1"/>
    <property type="molecule type" value="Genomic_DNA"/>
</dbReference>
<dbReference type="InterPro" id="IPR000210">
    <property type="entry name" value="BTB/POZ_dom"/>
</dbReference>
<feature type="domain" description="BTB" evidence="1">
    <location>
        <begin position="26"/>
        <end position="95"/>
    </location>
</feature>
<reference evidence="2 3" key="1">
    <citation type="submission" date="2020-05" db="EMBL/GenBank/DDBJ databases">
        <title>Identification and distribution of gene clusters putatively required for synthesis of sphingolipid metabolism inhibitors in phylogenetically diverse species of the filamentous fungus Fusarium.</title>
        <authorList>
            <person name="Kim H.-S."/>
            <person name="Busman M."/>
            <person name="Brown D.W."/>
            <person name="Divon H."/>
            <person name="Uhlig S."/>
            <person name="Proctor R.H."/>
        </authorList>
    </citation>
    <scope>NUCLEOTIDE SEQUENCE [LARGE SCALE GENOMIC DNA]</scope>
    <source>
        <strain evidence="2 3">NRRL 25211</strain>
    </source>
</reference>
<dbReference type="AlphaFoldDB" id="A0A8H5NV42"/>
<dbReference type="SMART" id="SM00225">
    <property type="entry name" value="BTB"/>
    <property type="match status" value="2"/>
</dbReference>
<evidence type="ECO:0000313" key="2">
    <source>
        <dbReference type="EMBL" id="KAF5576910.1"/>
    </source>
</evidence>
<proteinExistence type="predicted"/>
<name>A0A8H5NV42_9HYPO</name>
<dbReference type="InterPro" id="IPR011333">
    <property type="entry name" value="SKP1/BTB/POZ_sf"/>
</dbReference>
<accession>A0A8H5NV42</accession>
<protein>
    <recommendedName>
        <fullName evidence="1">BTB domain-containing protein</fullName>
    </recommendedName>
</protein>
<feature type="domain" description="BTB" evidence="1">
    <location>
        <begin position="300"/>
        <end position="367"/>
    </location>
</feature>
<dbReference type="PANTHER" id="PTHR47843:SF5">
    <property type="entry name" value="BTB_POZ DOMAIN PROTEIN"/>
    <property type="match status" value="1"/>
</dbReference>
<gene>
    <name evidence="2" type="ORF">FPANT_10691</name>
</gene>
<evidence type="ECO:0000259" key="1">
    <source>
        <dbReference type="PROSITE" id="PS50097"/>
    </source>
</evidence>
<dbReference type="Proteomes" id="UP000544095">
    <property type="component" value="Unassembled WGS sequence"/>
</dbReference>